<protein>
    <submittedName>
        <fullName evidence="1">Uncharacterized protein</fullName>
    </submittedName>
</protein>
<dbReference type="RefSeq" id="WP_005809368.1">
    <property type="nucleotide sequence ID" value="NZ_CABKQQ010000019.1"/>
</dbReference>
<name>A0A098B4I3_DESHA</name>
<dbReference type="EMBL" id="LK996017">
    <property type="protein sequence ID" value="CDX03803.1"/>
    <property type="molecule type" value="Genomic_DNA"/>
</dbReference>
<dbReference type="PATRIC" id="fig|49338.4.peg.4208"/>
<dbReference type="InterPro" id="IPR054227">
    <property type="entry name" value="DUF6951"/>
</dbReference>
<dbReference type="AlphaFoldDB" id="A0A098B4I3"/>
<evidence type="ECO:0000313" key="1">
    <source>
        <dbReference type="EMBL" id="CDX03803.1"/>
    </source>
</evidence>
<accession>A0A098B4I3</accession>
<gene>
    <name evidence="1" type="ORF">DPCES_3917</name>
</gene>
<sequence>MVEVKVNPGVCGLKSLIKVNSEDKQKALIEFQTACPNLKPLEQELKEVDGFKECFAKLGESQVYELGKKYCKHPACPVPSAVIKGIEVACGLALPRDVEIKIEKL</sequence>
<proteinExistence type="predicted"/>
<reference evidence="1" key="1">
    <citation type="submission" date="2014-07" db="EMBL/GenBank/DDBJ databases">
        <authorList>
            <person name="Hornung V.Bastian."/>
        </authorList>
    </citation>
    <scope>NUCLEOTIDE SEQUENCE</scope>
    <source>
        <strain evidence="1">PCE-S</strain>
    </source>
</reference>
<organism evidence="1">
    <name type="scientific">Desulfitobacterium hafniense</name>
    <name type="common">Desulfitobacterium frappieri</name>
    <dbReference type="NCBI Taxonomy" id="49338"/>
    <lineage>
        <taxon>Bacteria</taxon>
        <taxon>Bacillati</taxon>
        <taxon>Bacillota</taxon>
        <taxon>Clostridia</taxon>
        <taxon>Eubacteriales</taxon>
        <taxon>Desulfitobacteriaceae</taxon>
        <taxon>Desulfitobacterium</taxon>
    </lineage>
</organism>
<dbReference type="Pfam" id="PF22263">
    <property type="entry name" value="DUF6951"/>
    <property type="match status" value="1"/>
</dbReference>